<dbReference type="PANTHER" id="PTHR32552">
    <property type="entry name" value="FERRICHROME IRON RECEPTOR-RELATED"/>
    <property type="match status" value="1"/>
</dbReference>
<dbReference type="GO" id="GO:0009279">
    <property type="term" value="C:cell outer membrane"/>
    <property type="evidence" value="ECO:0007669"/>
    <property type="project" value="UniProtKB-SubCell"/>
</dbReference>
<evidence type="ECO:0000256" key="6">
    <source>
        <dbReference type="ARBA" id="ARBA00022729"/>
    </source>
</evidence>
<dbReference type="InterPro" id="IPR000531">
    <property type="entry name" value="Beta-barrel_TonB"/>
</dbReference>
<keyword evidence="11 12" id="KW-0998">Cell outer membrane</keyword>
<sequence length="763" mass="84793">MKRLVTGFVCLMALCQITYAQTITKGQVIDALTKEPLYGVTIRTTDAKAGTISGIDGTFNLNMPAPADSLVFSYIGYDLQKKPLNKGELLVQLKPSSNQLNQIVVSASREASTRTQTPVAISAISKEVLLETKPVSLEQVLNKVSGVYMVNLGNEQHTMAIRQPIGYKSLFLYLEDGIPIRTTGNFNHNALIEINMGALRNVEVIRGPASSLYGSEAIGGAINFITQAPAQIFTARVQAEGSDRGYRRTDFSVSNTFGKLGVYVAGYYAAQRNGIIEHSDFDKLALTLRADYSFSATTKLITSASLVDYKTDQTGGLDSTRFYSKEYSSLHTFTYRKVDALRLRATLEHKWNAQHSTQVTGFYRNNAIGQNPFYAIKNVKGNPLKAQGELNEDAFQSFGFVAQHKTMFSFLDAQLISGISTDYSPASYEAEQIDIDRNETGKYTNYSKTGTLLTDYDVKLLNTAAYAQFELNPIEKLKGVAALRYDRLDFDFDNHLEPGAFTGAPDEKNGFQSLTPKLGLTYDQGRDIGLYTNYSVGFTPPQITELYRGVQVPILKPANYNNYELGGWISFAQTKGYLDVSFYQLDGRNEIVNVRLDDGSYENQNAGRTRHRGLEYTLKYAPVDGLNFRFSGTNAKHAYIEYNEKGVEFAGKEMATAPRFISNTEVTYKPALVKGLRLGLEWQHMDSYYLDAANSEKYSGYELLNARIGYVLIGFDLWANVLNLTNELYATTADKNAWGKSYRQGAPRTVHLGIGYTLGARAK</sequence>
<keyword evidence="5 12" id="KW-0812">Transmembrane</keyword>
<protein>
    <submittedName>
        <fullName evidence="17">TonB-dependent receptor</fullName>
    </submittedName>
</protein>
<feature type="domain" description="TonB-dependent receptor plug" evidence="16">
    <location>
        <begin position="115"/>
        <end position="221"/>
    </location>
</feature>
<organism evidence="17 18">
    <name type="scientific">Pontibacter burrus</name>
    <dbReference type="NCBI Taxonomy" id="2704466"/>
    <lineage>
        <taxon>Bacteria</taxon>
        <taxon>Pseudomonadati</taxon>
        <taxon>Bacteroidota</taxon>
        <taxon>Cytophagia</taxon>
        <taxon>Cytophagales</taxon>
        <taxon>Hymenobacteraceae</taxon>
        <taxon>Pontibacter</taxon>
    </lineage>
</organism>
<keyword evidence="4" id="KW-0410">Iron transport</keyword>
<gene>
    <name evidence="17" type="ORF">GXP69_08180</name>
</gene>
<evidence type="ECO:0000256" key="11">
    <source>
        <dbReference type="ARBA" id="ARBA00023237"/>
    </source>
</evidence>
<evidence type="ECO:0000259" key="15">
    <source>
        <dbReference type="Pfam" id="PF00593"/>
    </source>
</evidence>
<keyword evidence="6 14" id="KW-0732">Signal</keyword>
<keyword evidence="10 12" id="KW-0472">Membrane</keyword>
<evidence type="ECO:0000259" key="16">
    <source>
        <dbReference type="Pfam" id="PF07715"/>
    </source>
</evidence>
<dbReference type="InterPro" id="IPR008969">
    <property type="entry name" value="CarboxyPept-like_regulatory"/>
</dbReference>
<dbReference type="RefSeq" id="WP_163914259.1">
    <property type="nucleotide sequence ID" value="NZ_JAAGWD010000003.1"/>
</dbReference>
<evidence type="ECO:0000256" key="7">
    <source>
        <dbReference type="ARBA" id="ARBA00023004"/>
    </source>
</evidence>
<keyword evidence="17" id="KW-0675">Receptor</keyword>
<keyword evidence="8" id="KW-0406">Ion transport</keyword>
<dbReference type="Proteomes" id="UP000474777">
    <property type="component" value="Unassembled WGS sequence"/>
</dbReference>
<evidence type="ECO:0000256" key="4">
    <source>
        <dbReference type="ARBA" id="ARBA00022496"/>
    </source>
</evidence>
<evidence type="ECO:0000256" key="2">
    <source>
        <dbReference type="ARBA" id="ARBA00022448"/>
    </source>
</evidence>
<dbReference type="AlphaFoldDB" id="A0A6B3LLJ8"/>
<evidence type="ECO:0000256" key="3">
    <source>
        <dbReference type="ARBA" id="ARBA00022452"/>
    </source>
</evidence>
<dbReference type="CDD" id="cd01347">
    <property type="entry name" value="ligand_gated_channel"/>
    <property type="match status" value="1"/>
</dbReference>
<feature type="signal peptide" evidence="14">
    <location>
        <begin position="1"/>
        <end position="20"/>
    </location>
</feature>
<dbReference type="Pfam" id="PF13715">
    <property type="entry name" value="CarbopepD_reg_2"/>
    <property type="match status" value="1"/>
</dbReference>
<evidence type="ECO:0000256" key="13">
    <source>
        <dbReference type="RuleBase" id="RU003357"/>
    </source>
</evidence>
<evidence type="ECO:0000256" key="10">
    <source>
        <dbReference type="ARBA" id="ARBA00023136"/>
    </source>
</evidence>
<evidence type="ECO:0000256" key="14">
    <source>
        <dbReference type="SAM" id="SignalP"/>
    </source>
</evidence>
<dbReference type="PANTHER" id="PTHR32552:SF89">
    <property type="entry name" value="CATECHOLATE SIDEROPHORE RECEPTOR FIU"/>
    <property type="match status" value="1"/>
</dbReference>
<accession>A0A6B3LLJ8</accession>
<dbReference type="InterPro" id="IPR036942">
    <property type="entry name" value="Beta-barrel_TonB_sf"/>
</dbReference>
<keyword evidence="7" id="KW-0408">Iron</keyword>
<proteinExistence type="inferred from homology"/>
<evidence type="ECO:0000256" key="12">
    <source>
        <dbReference type="PROSITE-ProRule" id="PRU01360"/>
    </source>
</evidence>
<feature type="domain" description="TonB-dependent receptor-like beta-barrel" evidence="15">
    <location>
        <begin position="297"/>
        <end position="724"/>
    </location>
</feature>
<comment type="caution">
    <text evidence="17">The sequence shown here is derived from an EMBL/GenBank/DDBJ whole genome shotgun (WGS) entry which is preliminary data.</text>
</comment>
<dbReference type="InterPro" id="IPR037066">
    <property type="entry name" value="Plug_dom_sf"/>
</dbReference>
<feature type="chain" id="PRO_5025530542" evidence="14">
    <location>
        <begin position="21"/>
        <end position="763"/>
    </location>
</feature>
<evidence type="ECO:0000256" key="1">
    <source>
        <dbReference type="ARBA" id="ARBA00004571"/>
    </source>
</evidence>
<evidence type="ECO:0000313" key="18">
    <source>
        <dbReference type="Proteomes" id="UP000474777"/>
    </source>
</evidence>
<dbReference type="Pfam" id="PF07715">
    <property type="entry name" value="Plug"/>
    <property type="match status" value="1"/>
</dbReference>
<dbReference type="InterPro" id="IPR039426">
    <property type="entry name" value="TonB-dep_rcpt-like"/>
</dbReference>
<dbReference type="Gene3D" id="2.170.130.10">
    <property type="entry name" value="TonB-dependent receptor, plug domain"/>
    <property type="match status" value="1"/>
</dbReference>
<dbReference type="SUPFAM" id="SSF49464">
    <property type="entry name" value="Carboxypeptidase regulatory domain-like"/>
    <property type="match status" value="1"/>
</dbReference>
<name>A0A6B3LLJ8_9BACT</name>
<comment type="similarity">
    <text evidence="12 13">Belongs to the TonB-dependent receptor family.</text>
</comment>
<dbReference type="EMBL" id="JAAGWD010000003">
    <property type="protein sequence ID" value="NEM97669.1"/>
    <property type="molecule type" value="Genomic_DNA"/>
</dbReference>
<evidence type="ECO:0000256" key="5">
    <source>
        <dbReference type="ARBA" id="ARBA00022692"/>
    </source>
</evidence>
<dbReference type="Gene3D" id="2.40.170.20">
    <property type="entry name" value="TonB-dependent receptor, beta-barrel domain"/>
    <property type="match status" value="1"/>
</dbReference>
<dbReference type="PROSITE" id="PS52016">
    <property type="entry name" value="TONB_DEPENDENT_REC_3"/>
    <property type="match status" value="1"/>
</dbReference>
<dbReference type="SUPFAM" id="SSF56935">
    <property type="entry name" value="Porins"/>
    <property type="match status" value="1"/>
</dbReference>
<dbReference type="Pfam" id="PF00593">
    <property type="entry name" value="TonB_dep_Rec_b-barrel"/>
    <property type="match status" value="1"/>
</dbReference>
<comment type="subcellular location">
    <subcellularLocation>
        <location evidence="1 12">Cell outer membrane</location>
        <topology evidence="1 12">Multi-pass membrane protein</topology>
    </subcellularLocation>
</comment>
<dbReference type="GO" id="GO:0015344">
    <property type="term" value="F:siderophore uptake transmembrane transporter activity"/>
    <property type="evidence" value="ECO:0007669"/>
    <property type="project" value="TreeGrafter"/>
</dbReference>
<reference evidence="17 18" key="1">
    <citation type="submission" date="2020-02" db="EMBL/GenBank/DDBJ databases">
        <authorList>
            <person name="Kim M.K."/>
        </authorList>
    </citation>
    <scope>NUCLEOTIDE SEQUENCE [LARGE SCALE GENOMIC DNA]</scope>
    <source>
        <strain evidence="17 18">BT327</strain>
    </source>
</reference>
<evidence type="ECO:0000256" key="8">
    <source>
        <dbReference type="ARBA" id="ARBA00023065"/>
    </source>
</evidence>
<keyword evidence="2 12" id="KW-0813">Transport</keyword>
<dbReference type="InterPro" id="IPR012910">
    <property type="entry name" value="Plug_dom"/>
</dbReference>
<evidence type="ECO:0000256" key="9">
    <source>
        <dbReference type="ARBA" id="ARBA00023077"/>
    </source>
</evidence>
<dbReference type="Gene3D" id="2.60.40.1120">
    <property type="entry name" value="Carboxypeptidase-like, regulatory domain"/>
    <property type="match status" value="1"/>
</dbReference>
<keyword evidence="9 13" id="KW-0798">TonB box</keyword>
<evidence type="ECO:0000313" key="17">
    <source>
        <dbReference type="EMBL" id="NEM97669.1"/>
    </source>
</evidence>
<keyword evidence="18" id="KW-1185">Reference proteome</keyword>
<keyword evidence="3 12" id="KW-1134">Transmembrane beta strand</keyword>